<organism evidence="1 2">
    <name type="scientific">Wickerhamomyces anomalus (strain ATCC 58044 / CBS 1984 / NCYC 433 / NRRL Y-366-8)</name>
    <name type="common">Yeast</name>
    <name type="synonym">Hansenula anomala</name>
    <dbReference type="NCBI Taxonomy" id="683960"/>
    <lineage>
        <taxon>Eukaryota</taxon>
        <taxon>Fungi</taxon>
        <taxon>Dikarya</taxon>
        <taxon>Ascomycota</taxon>
        <taxon>Saccharomycotina</taxon>
        <taxon>Saccharomycetes</taxon>
        <taxon>Phaffomycetales</taxon>
        <taxon>Wickerhamomycetaceae</taxon>
        <taxon>Wickerhamomyces</taxon>
    </lineage>
</organism>
<feature type="non-terminal residue" evidence="1">
    <location>
        <position position="147"/>
    </location>
</feature>
<reference evidence="1 2" key="1">
    <citation type="journal article" date="2016" name="Proc. Natl. Acad. Sci. U.S.A.">
        <title>Comparative genomics of biotechnologically important yeasts.</title>
        <authorList>
            <person name="Riley R."/>
            <person name="Haridas S."/>
            <person name="Wolfe K.H."/>
            <person name="Lopes M.R."/>
            <person name="Hittinger C.T."/>
            <person name="Goeker M."/>
            <person name="Salamov A.A."/>
            <person name="Wisecaver J.H."/>
            <person name="Long T.M."/>
            <person name="Calvey C.H."/>
            <person name="Aerts A.L."/>
            <person name="Barry K.W."/>
            <person name="Choi C."/>
            <person name="Clum A."/>
            <person name="Coughlan A.Y."/>
            <person name="Deshpande S."/>
            <person name="Douglass A.P."/>
            <person name="Hanson S.J."/>
            <person name="Klenk H.-P."/>
            <person name="LaButti K.M."/>
            <person name="Lapidus A."/>
            <person name="Lindquist E.A."/>
            <person name="Lipzen A.M."/>
            <person name="Meier-Kolthoff J.P."/>
            <person name="Ohm R.A."/>
            <person name="Otillar R.P."/>
            <person name="Pangilinan J.L."/>
            <person name="Peng Y."/>
            <person name="Rokas A."/>
            <person name="Rosa C.A."/>
            <person name="Scheuner C."/>
            <person name="Sibirny A.A."/>
            <person name="Slot J.C."/>
            <person name="Stielow J.B."/>
            <person name="Sun H."/>
            <person name="Kurtzman C.P."/>
            <person name="Blackwell M."/>
            <person name="Grigoriev I.V."/>
            <person name="Jeffries T.W."/>
        </authorList>
    </citation>
    <scope>NUCLEOTIDE SEQUENCE [LARGE SCALE GENOMIC DNA]</scope>
    <source>
        <strain evidence="2">ATCC 58044 / CBS 1984 / NCYC 433 / NRRL Y-366-8</strain>
    </source>
</reference>
<name>A0A1E3NWY0_WICAA</name>
<dbReference type="AlphaFoldDB" id="A0A1E3NWY0"/>
<proteinExistence type="predicted"/>
<evidence type="ECO:0000313" key="1">
    <source>
        <dbReference type="EMBL" id="ODQ57634.1"/>
    </source>
</evidence>
<keyword evidence="2" id="KW-1185">Reference proteome</keyword>
<dbReference type="RefSeq" id="XP_019036841.1">
    <property type="nucleotide sequence ID" value="XM_019186553.1"/>
</dbReference>
<dbReference type="Proteomes" id="UP000094112">
    <property type="component" value="Unassembled WGS sequence"/>
</dbReference>
<sequence>MADIKSIHPITTDIPKSFVQKKTEDMERYISEVIKNIPDRIVIRCISESLKNIKDGYKIGRQTNKAAIEDLLRRQIIAPITEFFEMIRDYDTTSNKNALECCGHFSFARISKPERSSDIRLRSNVELITPDFSFINTTPSTYRGYNL</sequence>
<gene>
    <name evidence="1" type="ORF">WICANDRAFT_97027</name>
</gene>
<protein>
    <submittedName>
        <fullName evidence="1">Uncharacterized protein</fullName>
    </submittedName>
</protein>
<evidence type="ECO:0000313" key="2">
    <source>
        <dbReference type="Proteomes" id="UP000094112"/>
    </source>
</evidence>
<dbReference type="EMBL" id="KV454213">
    <property type="protein sequence ID" value="ODQ57634.1"/>
    <property type="molecule type" value="Genomic_DNA"/>
</dbReference>
<accession>A0A1E3NWY0</accession>
<dbReference type="GeneID" id="30203799"/>